<evidence type="ECO:0000256" key="1">
    <source>
        <dbReference type="SAM" id="MobiDB-lite"/>
    </source>
</evidence>
<feature type="compositionally biased region" description="Basic and acidic residues" evidence="1">
    <location>
        <begin position="276"/>
        <end position="287"/>
    </location>
</feature>
<feature type="compositionally biased region" description="Low complexity" evidence="1">
    <location>
        <begin position="292"/>
        <end position="306"/>
    </location>
</feature>
<accession>A0A4C1TUZ6</accession>
<feature type="compositionally biased region" description="Basic residues" evidence="1">
    <location>
        <begin position="71"/>
        <end position="97"/>
    </location>
</feature>
<evidence type="ECO:0000313" key="2">
    <source>
        <dbReference type="EMBL" id="GBP17845.1"/>
    </source>
</evidence>
<evidence type="ECO:0000313" key="3">
    <source>
        <dbReference type="Proteomes" id="UP000299102"/>
    </source>
</evidence>
<keyword evidence="3" id="KW-1185">Reference proteome</keyword>
<name>A0A4C1TUZ6_EUMVA</name>
<comment type="caution">
    <text evidence="2">The sequence shown here is derived from an EMBL/GenBank/DDBJ whole genome shotgun (WGS) entry which is preliminary data.</text>
</comment>
<protein>
    <submittedName>
        <fullName evidence="2">Uncharacterized protein</fullName>
    </submittedName>
</protein>
<organism evidence="2 3">
    <name type="scientific">Eumeta variegata</name>
    <name type="common">Bagworm moth</name>
    <name type="synonym">Eumeta japonica</name>
    <dbReference type="NCBI Taxonomy" id="151549"/>
    <lineage>
        <taxon>Eukaryota</taxon>
        <taxon>Metazoa</taxon>
        <taxon>Ecdysozoa</taxon>
        <taxon>Arthropoda</taxon>
        <taxon>Hexapoda</taxon>
        <taxon>Insecta</taxon>
        <taxon>Pterygota</taxon>
        <taxon>Neoptera</taxon>
        <taxon>Endopterygota</taxon>
        <taxon>Lepidoptera</taxon>
        <taxon>Glossata</taxon>
        <taxon>Ditrysia</taxon>
        <taxon>Tineoidea</taxon>
        <taxon>Psychidae</taxon>
        <taxon>Oiketicinae</taxon>
        <taxon>Eumeta</taxon>
    </lineage>
</organism>
<feature type="region of interest" description="Disordered" evidence="1">
    <location>
        <begin position="59"/>
        <end position="170"/>
    </location>
</feature>
<dbReference type="EMBL" id="BGZK01000091">
    <property type="protein sequence ID" value="GBP17845.1"/>
    <property type="molecule type" value="Genomic_DNA"/>
</dbReference>
<dbReference type="Proteomes" id="UP000299102">
    <property type="component" value="Unassembled WGS sequence"/>
</dbReference>
<sequence>MCVMFVITPVSDFGGKKYTFPELRDQTVGPRARVKGARSFIWRRRVRRAGAARLISHLFPETDNAPNTGRARPRRTHNARAHRGPPFHRGAPRRVRSRRSEELRHRARAARRRPRPRPRPPPPPAHGADSPGAAAAVTPRENVNVRARPPASGRERARTSGRARPPAAGYIKPDRECRDVWYSEQMRLHLHVEIGTRPAARRRRLGGVALLILDTRVFTATMSKDEQTNKQIYSGIAYYKKKNSSLAIANPLLRNFARTKSIQNFRTNTGVVCADDGRRSSRYESERNPAIGRSPSPSCRGGSPSRAARRKLTSREYRRVCRPLEKVYVPVEVGARARRDRLFIISSRSFYRRSRWCLYYSSRARRGRGADATFPPAGRICASLRAPHPIPAARDLITAAAAAGGKNKEAARRRRPGLREIYGARAARGAGAGRGRLSPNLRPTLAAPRLLGNAVLRLHEPNIDYPLPGLLIGVRTLP</sequence>
<proteinExistence type="predicted"/>
<reference evidence="2 3" key="1">
    <citation type="journal article" date="2019" name="Commun. Biol.">
        <title>The bagworm genome reveals a unique fibroin gene that provides high tensile strength.</title>
        <authorList>
            <person name="Kono N."/>
            <person name="Nakamura H."/>
            <person name="Ohtoshi R."/>
            <person name="Tomita M."/>
            <person name="Numata K."/>
            <person name="Arakawa K."/>
        </authorList>
    </citation>
    <scope>NUCLEOTIDE SEQUENCE [LARGE SCALE GENOMIC DNA]</scope>
</reference>
<feature type="compositionally biased region" description="Basic residues" evidence="1">
    <location>
        <begin position="105"/>
        <end position="118"/>
    </location>
</feature>
<feature type="region of interest" description="Disordered" evidence="1">
    <location>
        <begin position="276"/>
        <end position="312"/>
    </location>
</feature>
<gene>
    <name evidence="2" type="ORF">EVAR_7838_1</name>
</gene>
<dbReference type="AlphaFoldDB" id="A0A4C1TUZ6"/>
<feature type="compositionally biased region" description="Low complexity" evidence="1">
    <location>
        <begin position="126"/>
        <end position="136"/>
    </location>
</feature>